<gene>
    <name evidence="1" type="ORF">DFH07DRAFT_764827</name>
</gene>
<evidence type="ECO:0000313" key="2">
    <source>
        <dbReference type="Proteomes" id="UP001215280"/>
    </source>
</evidence>
<comment type="caution">
    <text evidence="1">The sequence shown here is derived from an EMBL/GenBank/DDBJ whole genome shotgun (WGS) entry which is preliminary data.</text>
</comment>
<proteinExistence type="predicted"/>
<dbReference type="Proteomes" id="UP001215280">
    <property type="component" value="Unassembled WGS sequence"/>
</dbReference>
<keyword evidence="2" id="KW-1185">Reference proteome</keyword>
<evidence type="ECO:0000313" key="1">
    <source>
        <dbReference type="EMBL" id="KAJ7781809.1"/>
    </source>
</evidence>
<dbReference type="AlphaFoldDB" id="A0AAD7NZH6"/>
<organism evidence="1 2">
    <name type="scientific">Mycena maculata</name>
    <dbReference type="NCBI Taxonomy" id="230809"/>
    <lineage>
        <taxon>Eukaryota</taxon>
        <taxon>Fungi</taxon>
        <taxon>Dikarya</taxon>
        <taxon>Basidiomycota</taxon>
        <taxon>Agaricomycotina</taxon>
        <taxon>Agaricomycetes</taxon>
        <taxon>Agaricomycetidae</taxon>
        <taxon>Agaricales</taxon>
        <taxon>Marasmiineae</taxon>
        <taxon>Mycenaceae</taxon>
        <taxon>Mycena</taxon>
    </lineage>
</organism>
<sequence length="168" mass="19161">MSATSLDETSPKPTSYDFLVFSLELRGPTGLVPVAGVASRIIRHRALEYKCVDPADPMYMETRDEDSGDLVHTYTSVTTATVLSITGCQPRGRKERGRLDLKQTQAMKFRKDQEPGNKNTIPDFENPARDWQKQEQETMIQNWRGSCTNKILEDKNKTLEYENEMVKV</sequence>
<dbReference type="EMBL" id="JARJLG010000004">
    <property type="protein sequence ID" value="KAJ7781809.1"/>
    <property type="molecule type" value="Genomic_DNA"/>
</dbReference>
<accession>A0AAD7NZH6</accession>
<protein>
    <submittedName>
        <fullName evidence="1">Uncharacterized protein</fullName>
    </submittedName>
</protein>
<reference evidence="1" key="1">
    <citation type="submission" date="2023-03" db="EMBL/GenBank/DDBJ databases">
        <title>Massive genome expansion in bonnet fungi (Mycena s.s.) driven by repeated elements and novel gene families across ecological guilds.</title>
        <authorList>
            <consortium name="Lawrence Berkeley National Laboratory"/>
            <person name="Harder C.B."/>
            <person name="Miyauchi S."/>
            <person name="Viragh M."/>
            <person name="Kuo A."/>
            <person name="Thoen E."/>
            <person name="Andreopoulos B."/>
            <person name="Lu D."/>
            <person name="Skrede I."/>
            <person name="Drula E."/>
            <person name="Henrissat B."/>
            <person name="Morin E."/>
            <person name="Kohler A."/>
            <person name="Barry K."/>
            <person name="LaButti K."/>
            <person name="Morin E."/>
            <person name="Salamov A."/>
            <person name="Lipzen A."/>
            <person name="Mereny Z."/>
            <person name="Hegedus B."/>
            <person name="Baldrian P."/>
            <person name="Stursova M."/>
            <person name="Weitz H."/>
            <person name="Taylor A."/>
            <person name="Grigoriev I.V."/>
            <person name="Nagy L.G."/>
            <person name="Martin F."/>
            <person name="Kauserud H."/>
        </authorList>
    </citation>
    <scope>NUCLEOTIDE SEQUENCE</scope>
    <source>
        <strain evidence="1">CBHHK188m</strain>
    </source>
</reference>
<name>A0AAD7NZH6_9AGAR</name>